<gene>
    <name evidence="2" type="ORF">TSAR_008253</name>
</gene>
<evidence type="ECO:0000256" key="1">
    <source>
        <dbReference type="SAM" id="MobiDB-lite"/>
    </source>
</evidence>
<feature type="region of interest" description="Disordered" evidence="1">
    <location>
        <begin position="46"/>
        <end position="69"/>
    </location>
</feature>
<sequence length="69" mass="8109">MKLPSQPEQEKIDGEIPRMIILSIEGEPDLEHKIIILKDVERPKKMEQEMENKELGSKKNQNKTKLVRK</sequence>
<protein>
    <submittedName>
        <fullName evidence="2">Uncharacterized protein</fullName>
    </submittedName>
</protein>
<feature type="compositionally biased region" description="Basic and acidic residues" evidence="1">
    <location>
        <begin position="46"/>
        <end position="57"/>
    </location>
</feature>
<evidence type="ECO:0000313" key="2">
    <source>
        <dbReference type="EMBL" id="OXU16468.1"/>
    </source>
</evidence>
<dbReference type="EMBL" id="NNAY01006058">
    <property type="protein sequence ID" value="OXU16468.1"/>
    <property type="molecule type" value="Genomic_DNA"/>
</dbReference>
<proteinExistence type="predicted"/>
<reference evidence="2 3" key="1">
    <citation type="journal article" date="2017" name="Curr. Biol.">
        <title>The Evolution of Venom by Co-option of Single-Copy Genes.</title>
        <authorList>
            <person name="Martinson E.O."/>
            <person name="Mrinalini"/>
            <person name="Kelkar Y.D."/>
            <person name="Chang C.H."/>
            <person name="Werren J.H."/>
        </authorList>
    </citation>
    <scope>NUCLEOTIDE SEQUENCE [LARGE SCALE GENOMIC DNA]</scope>
    <source>
        <strain evidence="2 3">Alberta</strain>
        <tissue evidence="2">Whole body</tissue>
    </source>
</reference>
<feature type="compositionally biased region" description="Basic residues" evidence="1">
    <location>
        <begin position="60"/>
        <end position="69"/>
    </location>
</feature>
<accession>A0A232EDR8</accession>
<comment type="caution">
    <text evidence="2">The sequence shown here is derived from an EMBL/GenBank/DDBJ whole genome shotgun (WGS) entry which is preliminary data.</text>
</comment>
<dbReference type="AlphaFoldDB" id="A0A232EDR8"/>
<keyword evidence="3" id="KW-1185">Reference proteome</keyword>
<evidence type="ECO:0000313" key="3">
    <source>
        <dbReference type="Proteomes" id="UP000215335"/>
    </source>
</evidence>
<name>A0A232EDR8_9HYME</name>
<dbReference type="Proteomes" id="UP000215335">
    <property type="component" value="Unassembled WGS sequence"/>
</dbReference>
<organism evidence="2 3">
    <name type="scientific">Trichomalopsis sarcophagae</name>
    <dbReference type="NCBI Taxonomy" id="543379"/>
    <lineage>
        <taxon>Eukaryota</taxon>
        <taxon>Metazoa</taxon>
        <taxon>Ecdysozoa</taxon>
        <taxon>Arthropoda</taxon>
        <taxon>Hexapoda</taxon>
        <taxon>Insecta</taxon>
        <taxon>Pterygota</taxon>
        <taxon>Neoptera</taxon>
        <taxon>Endopterygota</taxon>
        <taxon>Hymenoptera</taxon>
        <taxon>Apocrita</taxon>
        <taxon>Proctotrupomorpha</taxon>
        <taxon>Chalcidoidea</taxon>
        <taxon>Pteromalidae</taxon>
        <taxon>Pteromalinae</taxon>
        <taxon>Trichomalopsis</taxon>
    </lineage>
</organism>